<feature type="signal peptide" evidence="1">
    <location>
        <begin position="1"/>
        <end position="20"/>
    </location>
</feature>
<gene>
    <name evidence="3" type="ORF">AAG747_23910</name>
</gene>
<dbReference type="RefSeq" id="WP_346823770.1">
    <property type="nucleotide sequence ID" value="NZ_JBDKWZ010000018.1"/>
</dbReference>
<organism evidence="3 4">
    <name type="scientific">Rapidithrix thailandica</name>
    <dbReference type="NCBI Taxonomy" id="413964"/>
    <lineage>
        <taxon>Bacteria</taxon>
        <taxon>Pseudomonadati</taxon>
        <taxon>Bacteroidota</taxon>
        <taxon>Cytophagia</taxon>
        <taxon>Cytophagales</taxon>
        <taxon>Flammeovirgaceae</taxon>
        <taxon>Rapidithrix</taxon>
    </lineage>
</organism>
<dbReference type="NCBIfam" id="TIGR04183">
    <property type="entry name" value="Por_Secre_tail"/>
    <property type="match status" value="1"/>
</dbReference>
<keyword evidence="4" id="KW-1185">Reference proteome</keyword>
<reference evidence="3 4" key="1">
    <citation type="submission" date="2024-04" db="EMBL/GenBank/DDBJ databases">
        <title>Novel genus in family Flammeovirgaceae.</title>
        <authorList>
            <person name="Nguyen T.H."/>
            <person name="Vuong T.Q."/>
            <person name="Le H."/>
            <person name="Kim S.-G."/>
        </authorList>
    </citation>
    <scope>NUCLEOTIDE SEQUENCE [LARGE SCALE GENOMIC DNA]</scope>
    <source>
        <strain evidence="3 4">JCM 23209</strain>
    </source>
</reference>
<evidence type="ECO:0000259" key="2">
    <source>
        <dbReference type="Pfam" id="PF18962"/>
    </source>
</evidence>
<name>A0AAW9SAP1_9BACT</name>
<accession>A0AAW9SAP1</accession>
<dbReference type="PANTHER" id="PTHR42754:SF1">
    <property type="entry name" value="LIPOPROTEIN"/>
    <property type="match status" value="1"/>
</dbReference>
<sequence length="551" mass="61664">MKRCFTLLALCIFFYQYSFAQFQHSYGLDSRESGYSVQMTQHDNGFIVAGTTSFPVIAGGDATLMKTDPAGNPLWQMAYGGERYEQFNSVRYIGNQGYGALGHTNSFGFGNHDMYFVRTDFNGNPITSKIYGGEKDDRGHCIQRIKDPDIGEGFIMVGETQSFPHILPGKNVYVVLTDLLGNVKRAVVLGYKYDQIGYWIEQTRDGGYILVGSSTLNCTGGNGQLNDIYVVRLKPDLSVMWDRYIGGELNDEAFCVKETPKGNFIITGYTQSFGVGSQGDAYLLSLDAAGNFQWMRTYGLERVDIAKGLIIDQNSTGSWNYVVSGYTNSVGPNNAYMFKTDANGNLLWTNTYGIDNYDYSYELTRSKPGYVFTGSVSSYGAGSNDIYLVETDLNGKSGTDCEIRMQQEVIRHQPCITKITKFEYVKPELRVDSRYERTDFVVKDCPFGSHSSAKEAQDNNLNKLAELKSEANGIRIYPNPSAHRLNLSYISDFQNSKIRIIPITGQQVVLQTTLQNLNKAELDISQLVKGLYILEITKTDGQVQKLKFLKE</sequence>
<evidence type="ECO:0000313" key="4">
    <source>
        <dbReference type="Proteomes" id="UP001403385"/>
    </source>
</evidence>
<feature type="domain" description="Secretion system C-terminal sorting" evidence="2">
    <location>
        <begin position="476"/>
        <end position="546"/>
    </location>
</feature>
<protein>
    <submittedName>
        <fullName evidence="3">T9SS type A sorting domain-containing protein</fullName>
    </submittedName>
</protein>
<dbReference type="InterPro" id="IPR026444">
    <property type="entry name" value="Secre_tail"/>
</dbReference>
<dbReference type="PANTHER" id="PTHR42754">
    <property type="entry name" value="ENDOGLUCANASE"/>
    <property type="match status" value="1"/>
</dbReference>
<keyword evidence="1" id="KW-0732">Signal</keyword>
<feature type="chain" id="PRO_5043544390" evidence="1">
    <location>
        <begin position="21"/>
        <end position="551"/>
    </location>
</feature>
<dbReference type="AlphaFoldDB" id="A0AAW9SAP1"/>
<evidence type="ECO:0000313" key="3">
    <source>
        <dbReference type="EMBL" id="MEN7550988.1"/>
    </source>
</evidence>
<proteinExistence type="predicted"/>
<comment type="caution">
    <text evidence="3">The sequence shown here is derived from an EMBL/GenBank/DDBJ whole genome shotgun (WGS) entry which is preliminary data.</text>
</comment>
<evidence type="ECO:0000256" key="1">
    <source>
        <dbReference type="SAM" id="SignalP"/>
    </source>
</evidence>
<dbReference type="Proteomes" id="UP001403385">
    <property type="component" value="Unassembled WGS sequence"/>
</dbReference>
<dbReference type="EMBL" id="JBDKWZ010000018">
    <property type="protein sequence ID" value="MEN7550988.1"/>
    <property type="molecule type" value="Genomic_DNA"/>
</dbReference>
<dbReference type="Pfam" id="PF18962">
    <property type="entry name" value="Por_Secre_tail"/>
    <property type="match status" value="1"/>
</dbReference>